<dbReference type="EMBL" id="JBHTEK010000001">
    <property type="protein sequence ID" value="MFC7669814.1"/>
    <property type="molecule type" value="Genomic_DNA"/>
</dbReference>
<gene>
    <name evidence="1" type="ORF">ACFQT0_22415</name>
</gene>
<reference evidence="2" key="1">
    <citation type="journal article" date="2019" name="Int. J. Syst. Evol. Microbiol.">
        <title>The Global Catalogue of Microorganisms (GCM) 10K type strain sequencing project: providing services to taxonomists for standard genome sequencing and annotation.</title>
        <authorList>
            <consortium name="The Broad Institute Genomics Platform"/>
            <consortium name="The Broad Institute Genome Sequencing Center for Infectious Disease"/>
            <person name="Wu L."/>
            <person name="Ma J."/>
        </authorList>
    </citation>
    <scope>NUCLEOTIDE SEQUENCE [LARGE SCALE GENOMIC DNA]</scope>
    <source>
        <strain evidence="2">JCM 19635</strain>
    </source>
</reference>
<evidence type="ECO:0000313" key="2">
    <source>
        <dbReference type="Proteomes" id="UP001596513"/>
    </source>
</evidence>
<dbReference type="Proteomes" id="UP001596513">
    <property type="component" value="Unassembled WGS sequence"/>
</dbReference>
<comment type="caution">
    <text evidence="1">The sequence shown here is derived from an EMBL/GenBank/DDBJ whole genome shotgun (WGS) entry which is preliminary data.</text>
</comment>
<accession>A0ABW2UA83</accession>
<protein>
    <submittedName>
        <fullName evidence="1">Uncharacterized protein</fullName>
    </submittedName>
</protein>
<proteinExistence type="predicted"/>
<organism evidence="1 2">
    <name type="scientific">Hymenobacter humi</name>
    <dbReference type="NCBI Taxonomy" id="1411620"/>
    <lineage>
        <taxon>Bacteria</taxon>
        <taxon>Pseudomonadati</taxon>
        <taxon>Bacteroidota</taxon>
        <taxon>Cytophagia</taxon>
        <taxon>Cytophagales</taxon>
        <taxon>Hymenobacteraceae</taxon>
        <taxon>Hymenobacter</taxon>
    </lineage>
</organism>
<sequence length="159" mass="17385">MAVCFSQEKDELVVGLTDGTREFWLKAQAGANFPAVALPEAFQRARANSVDLFPDLLGQQVETVVPWPQDRVLQLNFRSGARLVFKLYGPRPNAIFRPAPDAAAQLFQQKLLADADLKPQAAATPPAVGKLPRRLPTCPSVTCASTATTQRHPRPKPGW</sequence>
<evidence type="ECO:0000313" key="1">
    <source>
        <dbReference type="EMBL" id="MFC7669814.1"/>
    </source>
</evidence>
<dbReference type="RefSeq" id="WP_380205289.1">
    <property type="nucleotide sequence ID" value="NZ_JBHTEK010000001.1"/>
</dbReference>
<keyword evidence="2" id="KW-1185">Reference proteome</keyword>
<name>A0ABW2UA83_9BACT</name>